<evidence type="ECO:0000313" key="2">
    <source>
        <dbReference type="Proteomes" id="UP000188597"/>
    </source>
</evidence>
<dbReference type="OrthoDB" id="2972897at2"/>
<dbReference type="RefSeq" id="WP_077359455.1">
    <property type="nucleotide sequence ID" value="NZ_MQMF01000001.1"/>
</dbReference>
<dbReference type="AlphaFoldDB" id="A0A1V3GB24"/>
<sequence length="109" mass="13217">MNKRDIRFWEVPATFDEGFLKKKFHIEYEDTTYLHRTLYLEFTNLSVQGHGRMWMFVIKCDDYLENKIIYGEIVKEIHNLFIPFLQREYDYVPGVVLVDSEHNVYNQSS</sequence>
<name>A0A1V3GB24_9BACL</name>
<dbReference type="EMBL" id="MQMF01000001">
    <property type="protein sequence ID" value="OOE14040.1"/>
    <property type="molecule type" value="Genomic_DNA"/>
</dbReference>
<dbReference type="Proteomes" id="UP000188597">
    <property type="component" value="Unassembled WGS sequence"/>
</dbReference>
<protein>
    <submittedName>
        <fullName evidence="1">Uncharacterized protein</fullName>
    </submittedName>
</protein>
<gene>
    <name evidence="1" type="ORF">UN64_02165</name>
</gene>
<reference evidence="1 2" key="1">
    <citation type="submission" date="2016-11" db="EMBL/GenBank/DDBJ databases">
        <authorList>
            <person name="Jaros S."/>
            <person name="Januszkiewicz K."/>
            <person name="Wedrychowicz H."/>
        </authorList>
    </citation>
    <scope>NUCLEOTIDE SEQUENCE [LARGE SCALE GENOMIC DNA]</scope>
    <source>
        <strain evidence="1 2">Con a/3</strain>
    </source>
</reference>
<proteinExistence type="predicted"/>
<organism evidence="1 2">
    <name type="scientific">Fictibacillus arsenicus</name>
    <dbReference type="NCBI Taxonomy" id="255247"/>
    <lineage>
        <taxon>Bacteria</taxon>
        <taxon>Bacillati</taxon>
        <taxon>Bacillota</taxon>
        <taxon>Bacilli</taxon>
        <taxon>Bacillales</taxon>
        <taxon>Fictibacillaceae</taxon>
        <taxon>Fictibacillus</taxon>
    </lineage>
</organism>
<accession>A0A1V3GB24</accession>
<comment type="caution">
    <text evidence="1">The sequence shown here is derived from an EMBL/GenBank/DDBJ whole genome shotgun (WGS) entry which is preliminary data.</text>
</comment>
<evidence type="ECO:0000313" key="1">
    <source>
        <dbReference type="EMBL" id="OOE14040.1"/>
    </source>
</evidence>